<dbReference type="Proteomes" id="UP001299970">
    <property type="component" value="Unassembled WGS sequence"/>
</dbReference>
<feature type="domain" description="ABC3 transporter permease C-terminal" evidence="8">
    <location>
        <begin position="280"/>
        <end position="397"/>
    </location>
</feature>
<evidence type="ECO:0000259" key="9">
    <source>
        <dbReference type="Pfam" id="PF12704"/>
    </source>
</evidence>
<dbReference type="PANTHER" id="PTHR30572">
    <property type="entry name" value="MEMBRANE COMPONENT OF TRANSPORTER-RELATED"/>
    <property type="match status" value="1"/>
</dbReference>
<evidence type="ECO:0000256" key="2">
    <source>
        <dbReference type="ARBA" id="ARBA00022475"/>
    </source>
</evidence>
<dbReference type="InterPro" id="IPR050250">
    <property type="entry name" value="Macrolide_Exporter_MacB"/>
</dbReference>
<feature type="transmembrane region" description="Helical" evidence="7">
    <location>
        <begin position="366"/>
        <end position="389"/>
    </location>
</feature>
<keyword evidence="3 7" id="KW-0812">Transmembrane</keyword>
<dbReference type="Pfam" id="PF12704">
    <property type="entry name" value="MacB_PCD"/>
    <property type="match status" value="1"/>
</dbReference>
<keyword evidence="4 7" id="KW-1133">Transmembrane helix</keyword>
<dbReference type="EMBL" id="JAKXMK010000016">
    <property type="protein sequence ID" value="MCH6167815.1"/>
    <property type="molecule type" value="Genomic_DNA"/>
</dbReference>
<evidence type="ECO:0000256" key="7">
    <source>
        <dbReference type="SAM" id="Phobius"/>
    </source>
</evidence>
<evidence type="ECO:0000313" key="11">
    <source>
        <dbReference type="Proteomes" id="UP001299970"/>
    </source>
</evidence>
<dbReference type="InterPro" id="IPR025857">
    <property type="entry name" value="MacB_PCD"/>
</dbReference>
<gene>
    <name evidence="10" type="ORF">MMF94_19175</name>
</gene>
<dbReference type="PANTHER" id="PTHR30572:SF4">
    <property type="entry name" value="ABC TRANSPORTER PERMEASE YTRF"/>
    <property type="match status" value="1"/>
</dbReference>
<evidence type="ECO:0000259" key="8">
    <source>
        <dbReference type="Pfam" id="PF02687"/>
    </source>
</evidence>
<name>A0ABS9TGZ5_9PSEU</name>
<evidence type="ECO:0000256" key="3">
    <source>
        <dbReference type="ARBA" id="ARBA00022692"/>
    </source>
</evidence>
<proteinExistence type="inferred from homology"/>
<keyword evidence="5 7" id="KW-0472">Membrane</keyword>
<dbReference type="InterPro" id="IPR003838">
    <property type="entry name" value="ABC3_permease_C"/>
</dbReference>
<evidence type="ECO:0000256" key="1">
    <source>
        <dbReference type="ARBA" id="ARBA00004651"/>
    </source>
</evidence>
<comment type="subcellular location">
    <subcellularLocation>
        <location evidence="1">Cell membrane</location>
        <topology evidence="1">Multi-pass membrane protein</topology>
    </subcellularLocation>
</comment>
<evidence type="ECO:0000256" key="5">
    <source>
        <dbReference type="ARBA" id="ARBA00023136"/>
    </source>
</evidence>
<organism evidence="10 11">
    <name type="scientific">Pseudonocardia alaniniphila</name>
    <dbReference type="NCBI Taxonomy" id="75291"/>
    <lineage>
        <taxon>Bacteria</taxon>
        <taxon>Bacillati</taxon>
        <taxon>Actinomycetota</taxon>
        <taxon>Actinomycetes</taxon>
        <taxon>Pseudonocardiales</taxon>
        <taxon>Pseudonocardiaceae</taxon>
        <taxon>Pseudonocardia</taxon>
    </lineage>
</organism>
<dbReference type="Pfam" id="PF02687">
    <property type="entry name" value="FtsX"/>
    <property type="match status" value="1"/>
</dbReference>
<comment type="similarity">
    <text evidence="6">Belongs to the ABC-4 integral membrane protein family.</text>
</comment>
<sequence length="406" mass="42153">MNLLETARIAMRGLRANRLRSALTTLGIVIGVAAVIILVALGNGIQSGFNDIFGSLATQITVNPTQGSAPSGGRARDLTDADLEALQDSAKAPNVESVTPVVGGTGLLQLVGGGQYRTSIVGTTADYLEVNDRDLQVGRNFNESEVRTKAKVVILGPNPVNELFGGAPATALGKEIRIGRTIFRVIGVAEVSGQQDDVAIMPLGAARSYLLGGGDSLSSMIARADSVATVPAATEQITNILSARHGIREPAERDFNVQALQSLLDQSSQFLTFLTLFTGAVAGISLVVGSIGVANIMLVTVTERTREIGIRKAIGARRGVILQQFLLESMFLSGLGGLVGILIGVGASLAGAAVLPQLVPDFPPPVVSVGSVVLSFSISLLIGLVAGGYPANRAARLRPIEALRYQ</sequence>
<feature type="transmembrane region" description="Helical" evidence="7">
    <location>
        <begin position="21"/>
        <end position="41"/>
    </location>
</feature>
<accession>A0ABS9TGZ5</accession>
<dbReference type="RefSeq" id="WP_241038365.1">
    <property type="nucleotide sequence ID" value="NZ_BAAAJF010000012.1"/>
</dbReference>
<comment type="caution">
    <text evidence="10">The sequence shown here is derived from an EMBL/GenBank/DDBJ whole genome shotgun (WGS) entry which is preliminary data.</text>
</comment>
<protein>
    <submittedName>
        <fullName evidence="10">ABC transporter permease</fullName>
    </submittedName>
</protein>
<feature type="transmembrane region" description="Helical" evidence="7">
    <location>
        <begin position="270"/>
        <end position="299"/>
    </location>
</feature>
<keyword evidence="11" id="KW-1185">Reference proteome</keyword>
<evidence type="ECO:0000256" key="4">
    <source>
        <dbReference type="ARBA" id="ARBA00022989"/>
    </source>
</evidence>
<evidence type="ECO:0000256" key="6">
    <source>
        <dbReference type="ARBA" id="ARBA00038076"/>
    </source>
</evidence>
<reference evidence="10 11" key="1">
    <citation type="submission" date="2022-03" db="EMBL/GenBank/DDBJ databases">
        <title>Pseudonocardia alaer sp. nov., a novel actinomycete isolated from reed forest soil.</title>
        <authorList>
            <person name="Wang L."/>
        </authorList>
    </citation>
    <scope>NUCLEOTIDE SEQUENCE [LARGE SCALE GENOMIC DNA]</scope>
    <source>
        <strain evidence="10 11">Y-16303</strain>
    </source>
</reference>
<feature type="domain" description="MacB-like periplasmic core" evidence="9">
    <location>
        <begin position="21"/>
        <end position="239"/>
    </location>
</feature>
<feature type="transmembrane region" description="Helical" evidence="7">
    <location>
        <begin position="320"/>
        <end position="346"/>
    </location>
</feature>
<evidence type="ECO:0000313" key="10">
    <source>
        <dbReference type="EMBL" id="MCH6167815.1"/>
    </source>
</evidence>
<keyword evidence="2" id="KW-1003">Cell membrane</keyword>